<dbReference type="GO" id="GO:0004322">
    <property type="term" value="F:ferroxidase activity"/>
    <property type="evidence" value="ECO:0007669"/>
    <property type="project" value="TreeGrafter"/>
</dbReference>
<name>A0A497E206_UNCAE</name>
<keyword evidence="3" id="KW-0479">Metal-binding</keyword>
<sequence length="162" mass="18666">MGKRGKEIIGLKVDELVEMFNKALADEWLAYYQYWIGAKLLRGPMREEVLAELEEHAADELRHAGMLVDRILQLKGTPILKPEDWYKVTNCGYKTPEDPSTGAIVEQNIKGERCAIDVYNSMLEITKEKDPISYTMVLEILRDEVEHEDDLERLLEDIEGRA</sequence>
<dbReference type="PROSITE" id="PS50905">
    <property type="entry name" value="FERRITIN_LIKE"/>
    <property type="match status" value="1"/>
</dbReference>
<dbReference type="GO" id="GO:0005829">
    <property type="term" value="C:cytosol"/>
    <property type="evidence" value="ECO:0007669"/>
    <property type="project" value="TreeGrafter"/>
</dbReference>
<proteinExistence type="predicted"/>
<reference evidence="5 6" key="1">
    <citation type="submission" date="2018-06" db="EMBL/GenBank/DDBJ databases">
        <title>Extensive metabolic versatility and redundancy in microbially diverse, dynamic hydrothermal sediments.</title>
        <authorList>
            <person name="Dombrowski N."/>
            <person name="Teske A."/>
            <person name="Baker B.J."/>
        </authorList>
    </citation>
    <scope>NUCLEOTIDE SEQUENCE [LARGE SCALE GENOMIC DNA]</scope>
    <source>
        <strain evidence="5">B47_G16</strain>
    </source>
</reference>
<dbReference type="EMBL" id="QMPZ01000163">
    <property type="protein sequence ID" value="RLE07509.1"/>
    <property type="molecule type" value="Genomic_DNA"/>
</dbReference>
<feature type="binding site" evidence="3">
    <location>
        <position position="147"/>
    </location>
    <ligand>
        <name>Fe cation</name>
        <dbReference type="ChEBI" id="CHEBI:24875"/>
    </ligand>
</feature>
<dbReference type="PANTHER" id="PTHR30295">
    <property type="entry name" value="BACTERIOFERRITIN"/>
    <property type="match status" value="1"/>
</dbReference>
<dbReference type="InterPro" id="IPR033921">
    <property type="entry name" value="DPSL_diiron-bd_dom"/>
</dbReference>
<dbReference type="PIRSF" id="PIRSF018063">
    <property type="entry name" value="Ferrtn_UCP018063"/>
    <property type="match status" value="1"/>
</dbReference>
<evidence type="ECO:0000313" key="5">
    <source>
        <dbReference type="EMBL" id="RLE07509.1"/>
    </source>
</evidence>
<organism evidence="5 6">
    <name type="scientific">Aerophobetes bacterium</name>
    <dbReference type="NCBI Taxonomy" id="2030807"/>
    <lineage>
        <taxon>Bacteria</taxon>
        <taxon>Candidatus Aerophobota</taxon>
    </lineage>
</organism>
<dbReference type="Gene3D" id="1.20.1260.10">
    <property type="match status" value="1"/>
</dbReference>
<dbReference type="PANTHER" id="PTHR30295:SF1">
    <property type="entry name" value="DNA PROTECTION DURING STARVATION PROTEIN"/>
    <property type="match status" value="1"/>
</dbReference>
<dbReference type="InterPro" id="IPR009040">
    <property type="entry name" value="Ferritin-like_diiron"/>
</dbReference>
<dbReference type="Pfam" id="PF00210">
    <property type="entry name" value="Ferritin"/>
    <property type="match status" value="1"/>
</dbReference>
<feature type="binding site" evidence="3">
    <location>
        <position position="63"/>
    </location>
    <ligand>
        <name>Fe cation</name>
        <dbReference type="ChEBI" id="CHEBI:24875"/>
    </ligand>
</feature>
<dbReference type="GO" id="GO:0006879">
    <property type="term" value="P:intracellular iron ion homeostasis"/>
    <property type="evidence" value="ECO:0007669"/>
    <property type="project" value="UniProtKB-KW"/>
</dbReference>
<feature type="binding site" evidence="3">
    <location>
        <position position="27"/>
    </location>
    <ligand>
        <name>Fe cation</name>
        <dbReference type="ChEBI" id="CHEBI:24875"/>
    </ligand>
</feature>
<feature type="binding site" evidence="3">
    <location>
        <position position="144"/>
    </location>
    <ligand>
        <name>Fe cation</name>
        <dbReference type="ChEBI" id="CHEBI:24875"/>
    </ligand>
</feature>
<evidence type="ECO:0000259" key="4">
    <source>
        <dbReference type="PROSITE" id="PS50905"/>
    </source>
</evidence>
<comment type="caution">
    <text evidence="5">The sequence shown here is derived from an EMBL/GenBank/DDBJ whole genome shotgun (WGS) entry which is preliminary data.</text>
</comment>
<accession>A0A497E206</accession>
<gene>
    <name evidence="5" type="ORF">DRJ00_08010</name>
</gene>
<dbReference type="GO" id="GO:0008199">
    <property type="term" value="F:ferric iron binding"/>
    <property type="evidence" value="ECO:0007669"/>
    <property type="project" value="InterPro"/>
</dbReference>
<dbReference type="CDD" id="cd01052">
    <property type="entry name" value="DPSL"/>
    <property type="match status" value="1"/>
</dbReference>
<dbReference type="InterPro" id="IPR014490">
    <property type="entry name" value="Dps-like"/>
</dbReference>
<keyword evidence="2 3" id="KW-0408">Iron</keyword>
<keyword evidence="1" id="KW-0409">Iron storage</keyword>
<dbReference type="SUPFAM" id="SSF47240">
    <property type="entry name" value="Ferritin-like"/>
    <property type="match status" value="1"/>
</dbReference>
<feature type="domain" description="Ferritin-like diiron" evidence="4">
    <location>
        <begin position="10"/>
        <end position="162"/>
    </location>
</feature>
<evidence type="ECO:0000256" key="1">
    <source>
        <dbReference type="ARBA" id="ARBA00022434"/>
    </source>
</evidence>
<dbReference type="AlphaFoldDB" id="A0A497E206"/>
<evidence type="ECO:0000256" key="2">
    <source>
        <dbReference type="ARBA" id="ARBA00023004"/>
    </source>
</evidence>
<evidence type="ECO:0000313" key="6">
    <source>
        <dbReference type="Proteomes" id="UP000279422"/>
    </source>
</evidence>
<evidence type="ECO:0000256" key="3">
    <source>
        <dbReference type="PIRSR" id="PIRSR018063-50"/>
    </source>
</evidence>
<dbReference type="Proteomes" id="UP000279422">
    <property type="component" value="Unassembled WGS sequence"/>
</dbReference>
<dbReference type="InterPro" id="IPR009078">
    <property type="entry name" value="Ferritin-like_SF"/>
</dbReference>
<dbReference type="InterPro" id="IPR012347">
    <property type="entry name" value="Ferritin-like"/>
</dbReference>
<feature type="binding site" evidence="3">
    <location>
        <position position="112"/>
    </location>
    <ligand>
        <name>Fe cation</name>
        <dbReference type="ChEBI" id="CHEBI:24875"/>
    </ligand>
</feature>
<dbReference type="InterPro" id="IPR008331">
    <property type="entry name" value="Ferritin_DPS_dom"/>
</dbReference>
<dbReference type="GO" id="GO:0020037">
    <property type="term" value="F:heme binding"/>
    <property type="evidence" value="ECO:0007669"/>
    <property type="project" value="TreeGrafter"/>
</dbReference>
<protein>
    <submittedName>
        <fullName evidence="5">Ferritin</fullName>
    </submittedName>
</protein>